<accession>A0ABN0AGL5</accession>
<sequence length="43" mass="4714">MCLREISNRRSLNRIDLCQATYASWVKLPQASTAGLSTLSAST</sequence>
<dbReference type="Proteomes" id="UP000006015">
    <property type="component" value="Unassembled WGS sequence"/>
</dbReference>
<gene>
    <name evidence="1" type="ORF">HMPREF0281_00689</name>
</gene>
<protein>
    <submittedName>
        <fullName evidence="1">Uncharacterized protein</fullName>
    </submittedName>
</protein>
<comment type="caution">
    <text evidence="1">The sequence shown here is derived from an EMBL/GenBank/DDBJ whole genome shotgun (WGS) entry which is preliminary data.</text>
</comment>
<keyword evidence="2" id="KW-1185">Reference proteome</keyword>
<evidence type="ECO:0000313" key="2">
    <source>
        <dbReference type="Proteomes" id="UP000006015"/>
    </source>
</evidence>
<organism evidence="1 2">
    <name type="scientific">Corynebacterium ammoniagenes DSM 20306</name>
    <dbReference type="NCBI Taxonomy" id="649754"/>
    <lineage>
        <taxon>Bacteria</taxon>
        <taxon>Bacillati</taxon>
        <taxon>Actinomycetota</taxon>
        <taxon>Actinomycetes</taxon>
        <taxon>Mycobacteriales</taxon>
        <taxon>Corynebacteriaceae</taxon>
        <taxon>Corynebacterium</taxon>
    </lineage>
</organism>
<name>A0ABN0AGL5_CORAM</name>
<evidence type="ECO:0000313" key="1">
    <source>
        <dbReference type="EMBL" id="EFG81984.1"/>
    </source>
</evidence>
<reference evidence="1 2" key="1">
    <citation type="submission" date="2010-04" db="EMBL/GenBank/DDBJ databases">
        <authorList>
            <person name="Weinstock G."/>
            <person name="Sodergren E."/>
            <person name="Clifton S."/>
            <person name="Fulton L."/>
            <person name="Fulton B."/>
            <person name="Courtney L."/>
            <person name="Fronick C."/>
            <person name="Harrison M."/>
            <person name="Strong C."/>
            <person name="Farmer C."/>
            <person name="Delahaunty K."/>
            <person name="Markovic C."/>
            <person name="Hall O."/>
            <person name="Minx P."/>
            <person name="Tomlinson C."/>
            <person name="Mitreva M."/>
            <person name="Hou S."/>
            <person name="Wollam A."/>
            <person name="Pepin K.H."/>
            <person name="Johnson M."/>
            <person name="Bhonagiri V."/>
            <person name="Zhang X."/>
            <person name="Suruliraj S."/>
            <person name="Warren W."/>
            <person name="Chinwalla A."/>
            <person name="Mardis E.R."/>
            <person name="Wilson R.K."/>
        </authorList>
    </citation>
    <scope>NUCLEOTIDE SEQUENCE [LARGE SCALE GENOMIC DNA]</scope>
    <source>
        <strain evidence="1 2">DSM 20306</strain>
    </source>
</reference>
<proteinExistence type="predicted"/>
<dbReference type="EMBL" id="ADNS01000004">
    <property type="protein sequence ID" value="EFG81984.1"/>
    <property type="molecule type" value="Genomic_DNA"/>
</dbReference>